<keyword evidence="2" id="KW-1185">Reference proteome</keyword>
<proteinExistence type="predicted"/>
<dbReference type="AlphaFoldDB" id="A0A811K5R2"/>
<dbReference type="Proteomes" id="UP000783686">
    <property type="component" value="Unassembled WGS sequence"/>
</dbReference>
<gene>
    <name evidence="1" type="ORF">BOKJ2_LOCUS3330</name>
</gene>
<protein>
    <submittedName>
        <fullName evidence="1">Uncharacterized protein</fullName>
    </submittedName>
</protein>
<evidence type="ECO:0000313" key="1">
    <source>
        <dbReference type="EMBL" id="CAD5210710.1"/>
    </source>
</evidence>
<sequence>MPASRFENELQKVFNKSKQCFQRKLLAESSSKIGKKLNSTVHLDDITVTEGSAILLDCLPKNSKSIVLINNLRQYSYGPPSECAKNFGKAYQSKADSRVKREDVKTAFFNGQVDVCSLIINVMNPFYCDFKKACPNDIQDFQVTYAALYSIQQLLLKTEKPLVCMRHHNTNEPLGEVINPKAYEKTFNINNDTLIVNDDICDVVVEGSGADLEEGSGIGAFQSDASHLSEVQLEDQFWEELRIERVLNDAFN</sequence>
<dbReference type="EMBL" id="CAJFCW020000002">
    <property type="protein sequence ID" value="CAG9091905.1"/>
    <property type="molecule type" value="Genomic_DNA"/>
</dbReference>
<reference evidence="1" key="1">
    <citation type="submission" date="2020-09" db="EMBL/GenBank/DDBJ databases">
        <authorList>
            <person name="Kikuchi T."/>
        </authorList>
    </citation>
    <scope>NUCLEOTIDE SEQUENCE</scope>
    <source>
        <strain evidence="1">SH1</strain>
    </source>
</reference>
<accession>A0A811K5R2</accession>
<dbReference type="OrthoDB" id="10366446at2759"/>
<dbReference type="EMBL" id="CAJFDH010000002">
    <property type="protein sequence ID" value="CAD5210710.1"/>
    <property type="molecule type" value="Genomic_DNA"/>
</dbReference>
<comment type="caution">
    <text evidence="1">The sequence shown here is derived from an EMBL/GenBank/DDBJ whole genome shotgun (WGS) entry which is preliminary data.</text>
</comment>
<name>A0A811K5R2_9BILA</name>
<evidence type="ECO:0000313" key="2">
    <source>
        <dbReference type="Proteomes" id="UP000614601"/>
    </source>
</evidence>
<organism evidence="1 2">
    <name type="scientific">Bursaphelenchus okinawaensis</name>
    <dbReference type="NCBI Taxonomy" id="465554"/>
    <lineage>
        <taxon>Eukaryota</taxon>
        <taxon>Metazoa</taxon>
        <taxon>Ecdysozoa</taxon>
        <taxon>Nematoda</taxon>
        <taxon>Chromadorea</taxon>
        <taxon>Rhabditida</taxon>
        <taxon>Tylenchina</taxon>
        <taxon>Tylenchomorpha</taxon>
        <taxon>Aphelenchoidea</taxon>
        <taxon>Aphelenchoididae</taxon>
        <taxon>Bursaphelenchus</taxon>
    </lineage>
</organism>
<dbReference type="Proteomes" id="UP000614601">
    <property type="component" value="Unassembled WGS sequence"/>
</dbReference>